<dbReference type="PANTHER" id="PTHR24067">
    <property type="entry name" value="UBIQUITIN-CONJUGATING ENZYME E2"/>
    <property type="match status" value="1"/>
</dbReference>
<dbReference type="Pfam" id="PF00179">
    <property type="entry name" value="UQ_con"/>
    <property type="match status" value="1"/>
</dbReference>
<reference evidence="3 4" key="1">
    <citation type="journal article" date="2019" name="PLoS Biol.">
        <title>Sex chromosomes control vertical transmission of feminizing Wolbachia symbionts in an isopod.</title>
        <authorList>
            <person name="Becking T."/>
            <person name="Chebbi M.A."/>
            <person name="Giraud I."/>
            <person name="Moumen B."/>
            <person name="Laverre T."/>
            <person name="Caubet Y."/>
            <person name="Peccoud J."/>
            <person name="Gilbert C."/>
            <person name="Cordaux R."/>
        </authorList>
    </citation>
    <scope>NUCLEOTIDE SEQUENCE [LARGE SCALE GENOMIC DNA]</scope>
    <source>
        <strain evidence="3">ANa2</strain>
        <tissue evidence="3">Whole body excluding digestive tract and cuticle</tissue>
    </source>
</reference>
<dbReference type="InterPro" id="IPR000608">
    <property type="entry name" value="UBC"/>
</dbReference>
<dbReference type="PROSITE" id="PS50127">
    <property type="entry name" value="UBC_2"/>
    <property type="match status" value="1"/>
</dbReference>
<dbReference type="SUPFAM" id="SSF54495">
    <property type="entry name" value="UBC-like"/>
    <property type="match status" value="1"/>
</dbReference>
<gene>
    <name evidence="3" type="primary">UBE2J1</name>
    <name evidence="3" type="ORF">Anas_08087</name>
</gene>
<sequence length="344" mass="38680">LFTYKFIHTDIYKKQHFDLINFHHFITAMEKSYNARCPAVKRLLREAQELHEATEEYCAYPLEDNLFEWHFTVRGPPDTEFDGGIFHGRIMMPTEYPMKPPNIIFFTPNGRFETNKKICLSISGHHPEMWQPSWSIRTALLAIIGFMPTPANGTIGSLDYTAEERAILAKRSVDFECPECGRVADLVKERTGANEELQKEAKAVSSQMVVTGKENIPKEVPVENSPNIDLSEQDPHGTDDISSSVETEQISQDELTTLVEPTSVSQETNNESVPLQELTSSVYSPRLPNVDSPSSPSQTSTLCFFANNIILTAAVMLLAALVTRRLFLLSEDFSSSEDIEDALL</sequence>
<accession>A0A5N5TMQ4</accession>
<feature type="domain" description="UBC core" evidence="2">
    <location>
        <begin position="38"/>
        <end position="186"/>
    </location>
</feature>
<evidence type="ECO:0000313" key="3">
    <source>
        <dbReference type="EMBL" id="KAB7507412.1"/>
    </source>
</evidence>
<dbReference type="AlphaFoldDB" id="A0A5N5TMQ4"/>
<feature type="compositionally biased region" description="Polar residues" evidence="1">
    <location>
        <begin position="240"/>
        <end position="250"/>
    </location>
</feature>
<dbReference type="InterPro" id="IPR016135">
    <property type="entry name" value="UBQ-conjugating_enzyme/RWD"/>
</dbReference>
<dbReference type="InterPro" id="IPR050113">
    <property type="entry name" value="Ub_conjugating_enzyme"/>
</dbReference>
<dbReference type="Proteomes" id="UP000326759">
    <property type="component" value="Unassembled WGS sequence"/>
</dbReference>
<dbReference type="EMBL" id="SEYY01000356">
    <property type="protein sequence ID" value="KAB7507412.1"/>
    <property type="molecule type" value="Genomic_DNA"/>
</dbReference>
<proteinExistence type="predicted"/>
<organism evidence="3 4">
    <name type="scientific">Armadillidium nasatum</name>
    <dbReference type="NCBI Taxonomy" id="96803"/>
    <lineage>
        <taxon>Eukaryota</taxon>
        <taxon>Metazoa</taxon>
        <taxon>Ecdysozoa</taxon>
        <taxon>Arthropoda</taxon>
        <taxon>Crustacea</taxon>
        <taxon>Multicrustacea</taxon>
        <taxon>Malacostraca</taxon>
        <taxon>Eumalacostraca</taxon>
        <taxon>Peracarida</taxon>
        <taxon>Isopoda</taxon>
        <taxon>Oniscidea</taxon>
        <taxon>Crinocheta</taxon>
        <taxon>Armadillidiidae</taxon>
        <taxon>Armadillidium</taxon>
    </lineage>
</organism>
<dbReference type="OrthoDB" id="1158011at2759"/>
<evidence type="ECO:0000313" key="4">
    <source>
        <dbReference type="Proteomes" id="UP000326759"/>
    </source>
</evidence>
<feature type="region of interest" description="Disordered" evidence="1">
    <location>
        <begin position="206"/>
        <end position="250"/>
    </location>
</feature>
<keyword evidence="4" id="KW-1185">Reference proteome</keyword>
<evidence type="ECO:0000256" key="1">
    <source>
        <dbReference type="SAM" id="MobiDB-lite"/>
    </source>
</evidence>
<dbReference type="Gene3D" id="3.10.110.10">
    <property type="entry name" value="Ubiquitin Conjugating Enzyme"/>
    <property type="match status" value="1"/>
</dbReference>
<evidence type="ECO:0000259" key="2">
    <source>
        <dbReference type="PROSITE" id="PS50127"/>
    </source>
</evidence>
<dbReference type="FunFam" id="3.10.110.10:FF:000086">
    <property type="entry name" value="Ubiquitin-conjugating enzyme E2 J1"/>
    <property type="match status" value="1"/>
</dbReference>
<name>A0A5N5TMQ4_9CRUS</name>
<comment type="caution">
    <text evidence="3">The sequence shown here is derived from an EMBL/GenBank/DDBJ whole genome shotgun (WGS) entry which is preliminary data.</text>
</comment>
<dbReference type="CDD" id="cd23799">
    <property type="entry name" value="UBCc_UBE2J"/>
    <property type="match status" value="1"/>
</dbReference>
<protein>
    <submittedName>
        <fullName evidence="3">Ubiquitin-conjugating enzyme E2 J1</fullName>
    </submittedName>
</protein>
<dbReference type="SMART" id="SM00212">
    <property type="entry name" value="UBCc"/>
    <property type="match status" value="1"/>
</dbReference>
<feature type="non-terminal residue" evidence="3">
    <location>
        <position position="1"/>
    </location>
</feature>